<protein>
    <submittedName>
        <fullName evidence="1">Uncharacterized protein</fullName>
    </submittedName>
</protein>
<dbReference type="Proteomes" id="UP000807769">
    <property type="component" value="Unassembled WGS sequence"/>
</dbReference>
<name>A0A9P7JBB4_9AGAM</name>
<dbReference type="GeneID" id="64637252"/>
<keyword evidence="2" id="KW-1185">Reference proteome</keyword>
<gene>
    <name evidence="1" type="ORF">BJ212DRAFT_452480</name>
</gene>
<dbReference type="AlphaFoldDB" id="A0A9P7JBB4"/>
<dbReference type="RefSeq" id="XP_041190631.1">
    <property type="nucleotide sequence ID" value="XM_041343236.1"/>
</dbReference>
<evidence type="ECO:0000313" key="2">
    <source>
        <dbReference type="Proteomes" id="UP000807769"/>
    </source>
</evidence>
<sequence>MLMSCTPALSKLSGKYRTINQSLVDTEKLLHLLNDPTEVVDELDAKESVVSNGEVEFGFPHHSYAFSNHMQLATLIFDLFDIYTCCGAILISLGRISE</sequence>
<comment type="caution">
    <text evidence="1">The sequence shown here is derived from an EMBL/GenBank/DDBJ whole genome shotgun (WGS) entry which is preliminary data.</text>
</comment>
<proteinExistence type="predicted"/>
<evidence type="ECO:0000313" key="1">
    <source>
        <dbReference type="EMBL" id="KAG1812486.1"/>
    </source>
</evidence>
<dbReference type="EMBL" id="JABBWG010000026">
    <property type="protein sequence ID" value="KAG1812486.1"/>
    <property type="molecule type" value="Genomic_DNA"/>
</dbReference>
<dbReference type="OrthoDB" id="6500128at2759"/>
<organism evidence="1 2">
    <name type="scientific">Suillus subaureus</name>
    <dbReference type="NCBI Taxonomy" id="48587"/>
    <lineage>
        <taxon>Eukaryota</taxon>
        <taxon>Fungi</taxon>
        <taxon>Dikarya</taxon>
        <taxon>Basidiomycota</taxon>
        <taxon>Agaricomycotina</taxon>
        <taxon>Agaricomycetes</taxon>
        <taxon>Agaricomycetidae</taxon>
        <taxon>Boletales</taxon>
        <taxon>Suillineae</taxon>
        <taxon>Suillaceae</taxon>
        <taxon>Suillus</taxon>
    </lineage>
</organism>
<accession>A0A9P7JBB4</accession>
<reference evidence="1" key="1">
    <citation type="journal article" date="2020" name="New Phytol.">
        <title>Comparative genomics reveals dynamic genome evolution in host specialist ectomycorrhizal fungi.</title>
        <authorList>
            <person name="Lofgren L.A."/>
            <person name="Nguyen N.H."/>
            <person name="Vilgalys R."/>
            <person name="Ruytinx J."/>
            <person name="Liao H.L."/>
            <person name="Branco S."/>
            <person name="Kuo A."/>
            <person name="LaButti K."/>
            <person name="Lipzen A."/>
            <person name="Andreopoulos W."/>
            <person name="Pangilinan J."/>
            <person name="Riley R."/>
            <person name="Hundley H."/>
            <person name="Na H."/>
            <person name="Barry K."/>
            <person name="Grigoriev I.V."/>
            <person name="Stajich J.E."/>
            <person name="Kennedy P.G."/>
        </authorList>
    </citation>
    <scope>NUCLEOTIDE SEQUENCE</scope>
    <source>
        <strain evidence="1">MN1</strain>
    </source>
</reference>